<keyword evidence="1" id="KW-1133">Transmembrane helix</keyword>
<feature type="transmembrane region" description="Helical" evidence="1">
    <location>
        <begin position="59"/>
        <end position="84"/>
    </location>
</feature>
<sequence>MFSLVIFLLLTLFFMMTGSCWVCVSNWKSLPFNYELFLILSVIKTIIQKQLCVHHKRHTVTVVNILLSLLSDILTICQFLIWIAS</sequence>
<name>A0A2P2NLZ5_RHIMU</name>
<evidence type="ECO:0008006" key="4">
    <source>
        <dbReference type="Google" id="ProtNLM"/>
    </source>
</evidence>
<accession>A0A2P2NLZ5</accession>
<evidence type="ECO:0000313" key="3">
    <source>
        <dbReference type="EMBL" id="MBX43522.1"/>
    </source>
</evidence>
<feature type="signal peptide" evidence="2">
    <location>
        <begin position="1"/>
        <end position="20"/>
    </location>
</feature>
<keyword evidence="1" id="KW-0812">Transmembrane</keyword>
<dbReference type="AlphaFoldDB" id="A0A2P2NLZ5"/>
<reference evidence="3" key="1">
    <citation type="submission" date="2018-02" db="EMBL/GenBank/DDBJ databases">
        <title>Rhizophora mucronata_Transcriptome.</title>
        <authorList>
            <person name="Meera S.P."/>
            <person name="Sreeshan A."/>
            <person name="Augustine A."/>
        </authorList>
    </citation>
    <scope>NUCLEOTIDE SEQUENCE</scope>
    <source>
        <tissue evidence="3">Leaf</tissue>
    </source>
</reference>
<dbReference type="EMBL" id="GGEC01063038">
    <property type="protein sequence ID" value="MBX43522.1"/>
    <property type="molecule type" value="Transcribed_RNA"/>
</dbReference>
<protein>
    <recommendedName>
        <fullName evidence="4">Secreted peptide</fullName>
    </recommendedName>
</protein>
<feature type="chain" id="PRO_5015131780" description="Secreted peptide" evidence="2">
    <location>
        <begin position="21"/>
        <end position="85"/>
    </location>
</feature>
<proteinExistence type="predicted"/>
<organism evidence="3">
    <name type="scientific">Rhizophora mucronata</name>
    <name type="common">Asiatic mangrove</name>
    <dbReference type="NCBI Taxonomy" id="61149"/>
    <lineage>
        <taxon>Eukaryota</taxon>
        <taxon>Viridiplantae</taxon>
        <taxon>Streptophyta</taxon>
        <taxon>Embryophyta</taxon>
        <taxon>Tracheophyta</taxon>
        <taxon>Spermatophyta</taxon>
        <taxon>Magnoliopsida</taxon>
        <taxon>eudicotyledons</taxon>
        <taxon>Gunneridae</taxon>
        <taxon>Pentapetalae</taxon>
        <taxon>rosids</taxon>
        <taxon>fabids</taxon>
        <taxon>Malpighiales</taxon>
        <taxon>Rhizophoraceae</taxon>
        <taxon>Rhizophora</taxon>
    </lineage>
</organism>
<evidence type="ECO:0000256" key="2">
    <source>
        <dbReference type="SAM" id="SignalP"/>
    </source>
</evidence>
<evidence type="ECO:0000256" key="1">
    <source>
        <dbReference type="SAM" id="Phobius"/>
    </source>
</evidence>
<keyword evidence="1" id="KW-0472">Membrane</keyword>
<keyword evidence="2" id="KW-0732">Signal</keyword>